<proteinExistence type="predicted"/>
<evidence type="ECO:0000256" key="1">
    <source>
        <dbReference type="SAM" id="Phobius"/>
    </source>
</evidence>
<keyword evidence="1" id="KW-0812">Transmembrane</keyword>
<keyword evidence="1" id="KW-1133">Transmembrane helix</keyword>
<dbReference type="EMBL" id="SSHM01000001">
    <property type="protein sequence ID" value="THC81049.1"/>
    <property type="molecule type" value="Genomic_DNA"/>
</dbReference>
<dbReference type="Proteomes" id="UP000307517">
    <property type="component" value="Unassembled WGS sequence"/>
</dbReference>
<evidence type="ECO:0000313" key="2">
    <source>
        <dbReference type="EMBL" id="NZA04727.1"/>
    </source>
</evidence>
<dbReference type="Proteomes" id="UP000189067">
    <property type="component" value="Unassembled WGS sequence"/>
</dbReference>
<reference evidence="2 7" key="3">
    <citation type="submission" date="2020-07" db="EMBL/GenBank/DDBJ databases">
        <title>Organ Donor 1.</title>
        <authorList>
            <person name="Marsh A.J."/>
            <person name="Azcarate-Peril M.A."/>
        </authorList>
    </citation>
    <scope>NUCLEOTIDE SEQUENCE [LARGE SCALE GENOMIC DNA]</scope>
    <source>
        <strain evidence="2 7">AMC0712</strain>
    </source>
</reference>
<keyword evidence="1" id="KW-0472">Membrane</keyword>
<feature type="transmembrane region" description="Helical" evidence="1">
    <location>
        <begin position="166"/>
        <end position="190"/>
    </location>
</feature>
<protein>
    <submittedName>
        <fullName evidence="2">ABC transporter permease</fullName>
    </submittedName>
</protein>
<dbReference type="EMBL" id="JACCKI010000003">
    <property type="protein sequence ID" value="NZA04727.1"/>
    <property type="molecule type" value="Genomic_DNA"/>
</dbReference>
<evidence type="ECO:0000313" key="5">
    <source>
        <dbReference type="Proteomes" id="UP000189067"/>
    </source>
</evidence>
<dbReference type="EMBL" id="MTJY01000017">
    <property type="protein sequence ID" value="ONN75638.1"/>
    <property type="molecule type" value="Genomic_DNA"/>
</dbReference>
<evidence type="ECO:0000313" key="6">
    <source>
        <dbReference type="Proteomes" id="UP000307517"/>
    </source>
</evidence>
<evidence type="ECO:0000313" key="4">
    <source>
        <dbReference type="EMBL" id="THC81049.1"/>
    </source>
</evidence>
<evidence type="ECO:0000313" key="7">
    <source>
        <dbReference type="Proteomes" id="UP000552935"/>
    </source>
</evidence>
<reference evidence="4 6" key="2">
    <citation type="submission" date="2019-04" db="EMBL/GenBank/DDBJ databases">
        <title>Genome Announcement to Ensure Probiotic Safety of Lactobacillus rhamnosus UBLR-58.</title>
        <authorList>
            <person name="Sulthana A."/>
            <person name="Lakshmi S.G."/>
            <person name="Madempudi R.S."/>
        </authorList>
    </citation>
    <scope>NUCLEOTIDE SEQUENCE [LARGE SCALE GENOMIC DNA]</scope>
    <source>
        <strain evidence="4 6">UBLR-58</strain>
    </source>
</reference>
<dbReference type="RefSeq" id="WP_014571140.1">
    <property type="nucleotide sequence ID" value="NZ_CABFNI010000010.1"/>
</dbReference>
<name>A0A508YTA4_LACRH</name>
<comment type="caution">
    <text evidence="2">The sequence shown here is derived from an EMBL/GenBank/DDBJ whole genome shotgun (WGS) entry which is preliminary data.</text>
</comment>
<feature type="transmembrane region" description="Helical" evidence="1">
    <location>
        <begin position="337"/>
        <end position="355"/>
    </location>
</feature>
<feature type="transmembrane region" description="Helical" evidence="1">
    <location>
        <begin position="251"/>
        <end position="268"/>
    </location>
</feature>
<evidence type="ECO:0000313" key="3">
    <source>
        <dbReference type="EMBL" id="ONN75638.1"/>
    </source>
</evidence>
<organism evidence="2 7">
    <name type="scientific">Lacticaseibacillus rhamnosus</name>
    <name type="common">Lactobacillus rhamnosus</name>
    <dbReference type="NCBI Taxonomy" id="47715"/>
    <lineage>
        <taxon>Bacteria</taxon>
        <taxon>Bacillati</taxon>
        <taxon>Bacillota</taxon>
        <taxon>Bacilli</taxon>
        <taxon>Lactobacillales</taxon>
        <taxon>Lactobacillaceae</taxon>
        <taxon>Lacticaseibacillus</taxon>
    </lineage>
</organism>
<gene>
    <name evidence="3" type="ORF">BWR10_02500</name>
    <name evidence="4" type="ORF">E6L36_12190</name>
    <name evidence="2" type="ORF">H0N82_06305</name>
</gene>
<reference evidence="3 5" key="1">
    <citation type="submission" date="2017-01" db="EMBL/GenBank/DDBJ databases">
        <title>In silico prediction, in vitro antibacterial spectrum and physicochemical properties of a putative bacteriocin produced by Lactobacillus rhamnosus strain L156.4.</title>
        <authorList>
            <person name="Silveira A.M."/>
            <person name="Monteiro A.S."/>
            <person name="Santos V.L."/>
            <person name="Nicoli J.R."/>
            <person name="Azevedo V."/>
            <person name="Soares S.C."/>
            <person name="Castro-Oliveira L."/>
            <person name="Dias-Souza M.V."/>
            <person name="Nardi R.M."/>
        </authorList>
    </citation>
    <scope>NUCLEOTIDE SEQUENCE [LARGE SCALE GENOMIC DNA]</scope>
    <source>
        <strain evidence="3 5">L156.4</strain>
    </source>
</reference>
<sequence>MKLLWMEFKRQTRSLTFVIYTFLVVAFIVMNVWPLLSRNLTTLPKSPASYENITATDYQTLKTNSLDQLHYDYRHNLYTTYPLGFAKQVTLRAADQAKVRQLMTEAEDADTRAPLVKTLAKVDRLLGGQSAYSSQNIQNFAYRRMTKAEVVADQQLIRQRDRVTGAFARLFADIAGIMMGILPTIVAIAFCTADRRHHALAVIQAKAMTTPRLLLTRYVASLGSLFAPVIAIAIALTIQVAVLYQGMSLDYTAIVKMAFIWVLPTLMVSSAVGYLSAAIFGNFIGFGIQIGWWLATMMAGARRVSGNYGWLLIPRHNSLHNGAYYYAQLNQLLQNRLGYALLALGLMALTAWILAAQRGGKLHALKFRSLRPIRN</sequence>
<feature type="transmembrane region" description="Helical" evidence="1">
    <location>
        <begin position="15"/>
        <end position="36"/>
    </location>
</feature>
<feature type="transmembrane region" description="Helical" evidence="1">
    <location>
        <begin position="218"/>
        <end position="244"/>
    </location>
</feature>
<feature type="transmembrane region" description="Helical" evidence="1">
    <location>
        <begin position="274"/>
        <end position="295"/>
    </location>
</feature>
<dbReference type="Proteomes" id="UP000552935">
    <property type="component" value="Unassembled WGS sequence"/>
</dbReference>
<accession>A0A508YTA4</accession>
<dbReference type="AlphaFoldDB" id="A0A508YTA4"/>